<feature type="compositionally biased region" description="Polar residues" evidence="1">
    <location>
        <begin position="13"/>
        <end position="22"/>
    </location>
</feature>
<dbReference type="InterPro" id="IPR005804">
    <property type="entry name" value="FA_desaturase_dom"/>
</dbReference>
<feature type="transmembrane region" description="Helical" evidence="2">
    <location>
        <begin position="25"/>
        <end position="46"/>
    </location>
</feature>
<dbReference type="RefSeq" id="WP_275824189.1">
    <property type="nucleotide sequence ID" value="NZ_JARHUD010000013.1"/>
</dbReference>
<name>A0ABT5YQZ0_9PROT</name>
<organism evidence="4 5">
    <name type="scientific">Aquibaculum arenosum</name>
    <dbReference type="NCBI Taxonomy" id="3032591"/>
    <lineage>
        <taxon>Bacteria</taxon>
        <taxon>Pseudomonadati</taxon>
        <taxon>Pseudomonadota</taxon>
        <taxon>Alphaproteobacteria</taxon>
        <taxon>Rhodospirillales</taxon>
        <taxon>Rhodovibrionaceae</taxon>
        <taxon>Aquibaculum</taxon>
    </lineage>
</organism>
<evidence type="ECO:0000313" key="5">
    <source>
        <dbReference type="Proteomes" id="UP001215503"/>
    </source>
</evidence>
<proteinExistence type="predicted"/>
<keyword evidence="4" id="KW-0560">Oxidoreductase</keyword>
<accession>A0ABT5YQZ0</accession>
<feature type="domain" description="Fatty acid desaturase" evidence="3">
    <location>
        <begin position="51"/>
        <end position="290"/>
    </location>
</feature>
<protein>
    <submittedName>
        <fullName evidence="4">Fatty acid desaturase</fullName>
        <ecNumber evidence="4">1.14.19.-</ecNumber>
    </submittedName>
</protein>
<keyword evidence="5" id="KW-1185">Reference proteome</keyword>
<dbReference type="GO" id="GO:0016491">
    <property type="term" value="F:oxidoreductase activity"/>
    <property type="evidence" value="ECO:0007669"/>
    <property type="project" value="UniProtKB-KW"/>
</dbReference>
<evidence type="ECO:0000256" key="1">
    <source>
        <dbReference type="SAM" id="MobiDB-lite"/>
    </source>
</evidence>
<reference evidence="4 5" key="1">
    <citation type="submission" date="2023-03" db="EMBL/GenBank/DDBJ databases">
        <title>Fodinicurvata sp. CAU 1616 isolated from sea sendiment.</title>
        <authorList>
            <person name="Kim W."/>
        </authorList>
    </citation>
    <scope>NUCLEOTIDE SEQUENCE [LARGE SCALE GENOMIC DNA]</scope>
    <source>
        <strain evidence="4 5">CAU 1616</strain>
    </source>
</reference>
<feature type="transmembrane region" description="Helical" evidence="2">
    <location>
        <begin position="186"/>
        <end position="213"/>
    </location>
</feature>
<dbReference type="Pfam" id="PF00487">
    <property type="entry name" value="FA_desaturase"/>
    <property type="match status" value="1"/>
</dbReference>
<dbReference type="EMBL" id="JARHUD010000013">
    <property type="protein sequence ID" value="MDF2097395.1"/>
    <property type="molecule type" value="Genomic_DNA"/>
</dbReference>
<dbReference type="Proteomes" id="UP001215503">
    <property type="component" value="Unassembled WGS sequence"/>
</dbReference>
<evidence type="ECO:0000259" key="3">
    <source>
        <dbReference type="Pfam" id="PF00487"/>
    </source>
</evidence>
<keyword evidence="2" id="KW-0472">Membrane</keyword>
<dbReference type="EC" id="1.14.19.-" evidence="4"/>
<comment type="caution">
    <text evidence="4">The sequence shown here is derived from an EMBL/GenBank/DDBJ whole genome shotgun (WGS) entry which is preliminary data.</text>
</comment>
<keyword evidence="2" id="KW-0812">Transmembrane</keyword>
<gene>
    <name evidence="4" type="ORF">P2G67_15570</name>
</gene>
<evidence type="ECO:0000256" key="2">
    <source>
        <dbReference type="SAM" id="Phobius"/>
    </source>
</evidence>
<sequence>MNIAAHPLESGRHQSGSPSSTRRPFGWPTLLVALAIYGAFGLVTWFHDPLPWWSLALLGGYLVAWQGSLQHEIVHGHPSRYDWFNRLLILPNLGLWLPFDIYRSSHIRHHNDERLTDPLDDPESWYLTPERWASAGKARQALLWINNCLLGRLVLGPPLVVGRFLWGEILALVSGSLLWRAWLFNLLGSGLVLGWVVGVCGLSPLSYLLLFVYPGTALTLLRSFAEHQARPTVSERSVVVEAAAPMALLYLNNNLHALHHAQPNEPWFRLPALWRQEKARLLAANGGYRFSGYAEIAARYLLWPKERIVHPGLFDLAPLPSSSETVGAASALPRPPLQSHPQ</sequence>
<keyword evidence="2" id="KW-1133">Transmembrane helix</keyword>
<feature type="region of interest" description="Disordered" evidence="1">
    <location>
        <begin position="1"/>
        <end position="22"/>
    </location>
</feature>
<evidence type="ECO:0000313" key="4">
    <source>
        <dbReference type="EMBL" id="MDF2097395.1"/>
    </source>
</evidence>